<dbReference type="GO" id="GO:0008124">
    <property type="term" value="F:4-alpha-hydroxytetrahydrobiopterin dehydratase activity"/>
    <property type="evidence" value="ECO:0007669"/>
    <property type="project" value="UniProtKB-EC"/>
</dbReference>
<proteinExistence type="inferred from homology"/>
<accession>A0A345STQ1</accession>
<feature type="domain" description="Glyoxalase-like" evidence="6">
    <location>
        <begin position="116"/>
        <end position="219"/>
    </location>
</feature>
<evidence type="ECO:0000313" key="7">
    <source>
        <dbReference type="EMBL" id="AXI77106.1"/>
    </source>
</evidence>
<dbReference type="InterPro" id="IPR041581">
    <property type="entry name" value="Glyoxalase_6"/>
</dbReference>
<evidence type="ECO:0000256" key="5">
    <source>
        <dbReference type="ARBA" id="ARBA00023239"/>
    </source>
</evidence>
<dbReference type="PANTHER" id="PTHR35908:SF1">
    <property type="entry name" value="CONSERVED PROTEIN"/>
    <property type="match status" value="1"/>
</dbReference>
<dbReference type="InterPro" id="IPR036428">
    <property type="entry name" value="PCD_sf"/>
</dbReference>
<dbReference type="KEGG" id="stri:C7M71_006255"/>
<dbReference type="PANTHER" id="PTHR35908">
    <property type="entry name" value="HYPOTHETICAL FUSION PROTEIN"/>
    <property type="match status" value="1"/>
</dbReference>
<name>A0A345STQ1_9ACTN</name>
<evidence type="ECO:0000259" key="6">
    <source>
        <dbReference type="Pfam" id="PF18029"/>
    </source>
</evidence>
<evidence type="ECO:0000256" key="4">
    <source>
        <dbReference type="ARBA" id="ARBA00021735"/>
    </source>
</evidence>
<dbReference type="GO" id="GO:0006729">
    <property type="term" value="P:tetrahydrobiopterin biosynthetic process"/>
    <property type="evidence" value="ECO:0007669"/>
    <property type="project" value="InterPro"/>
</dbReference>
<dbReference type="InterPro" id="IPR029068">
    <property type="entry name" value="Glyas_Bleomycin-R_OHBP_Dase"/>
</dbReference>
<reference evidence="8" key="1">
    <citation type="submission" date="2018-07" db="EMBL/GenBank/DDBJ databases">
        <title>Streptacidiphilus bronchialis DSM 106435 chromosome.</title>
        <authorList>
            <person name="Batra D."/>
            <person name="Gulvik C.A."/>
        </authorList>
    </citation>
    <scope>NUCLEOTIDE SEQUENCE [LARGE SCALE GENOMIC DNA]</scope>
    <source>
        <strain evidence="8">DSM 106435</strain>
    </source>
</reference>
<dbReference type="Gene3D" id="3.30.1360.20">
    <property type="entry name" value="Transcriptional coactivator/pterin dehydratase"/>
    <property type="match status" value="1"/>
</dbReference>
<dbReference type="Gene3D" id="3.10.180.10">
    <property type="entry name" value="2,3-Dihydroxybiphenyl 1,2-Dioxygenase, domain 1"/>
    <property type="match status" value="1"/>
</dbReference>
<gene>
    <name evidence="7" type="ORF">C7M71_006255</name>
</gene>
<dbReference type="Pfam" id="PF01329">
    <property type="entry name" value="Pterin_4a"/>
    <property type="match status" value="1"/>
</dbReference>
<dbReference type="SUPFAM" id="SSF55248">
    <property type="entry name" value="PCD-like"/>
    <property type="match status" value="1"/>
</dbReference>
<comment type="similarity">
    <text evidence="2">Belongs to the pterin-4-alpha-carbinolamine dehydratase family.</text>
</comment>
<dbReference type="OrthoDB" id="15077at2"/>
<keyword evidence="5" id="KW-0456">Lyase</keyword>
<evidence type="ECO:0000256" key="1">
    <source>
        <dbReference type="ARBA" id="ARBA00001554"/>
    </source>
</evidence>
<evidence type="ECO:0000256" key="2">
    <source>
        <dbReference type="ARBA" id="ARBA00006472"/>
    </source>
</evidence>
<dbReference type="Pfam" id="PF18029">
    <property type="entry name" value="Glyoxalase_6"/>
    <property type="match status" value="1"/>
</dbReference>
<dbReference type="SUPFAM" id="SSF54593">
    <property type="entry name" value="Glyoxalase/Bleomycin resistance protein/Dihydroxybiphenyl dioxygenase"/>
    <property type="match status" value="1"/>
</dbReference>
<keyword evidence="8" id="KW-1185">Reference proteome</keyword>
<dbReference type="RefSeq" id="WP_111493896.1">
    <property type="nucleotide sequence ID" value="NZ_CP031264.1"/>
</dbReference>
<comment type="catalytic activity">
    <reaction evidence="1">
        <text>(4aS,6R)-4a-hydroxy-L-erythro-5,6,7,8-tetrahydrobiopterin = (6R)-L-erythro-6,7-dihydrobiopterin + H2O</text>
        <dbReference type="Rhea" id="RHEA:11920"/>
        <dbReference type="ChEBI" id="CHEBI:15377"/>
        <dbReference type="ChEBI" id="CHEBI:15642"/>
        <dbReference type="ChEBI" id="CHEBI:43120"/>
        <dbReference type="EC" id="4.2.1.96"/>
    </reaction>
</comment>
<organism evidence="7 8">
    <name type="scientific">Peterkaempfera bronchialis</name>
    <dbReference type="NCBI Taxonomy" id="2126346"/>
    <lineage>
        <taxon>Bacteria</taxon>
        <taxon>Bacillati</taxon>
        <taxon>Actinomycetota</taxon>
        <taxon>Actinomycetes</taxon>
        <taxon>Kitasatosporales</taxon>
        <taxon>Streptomycetaceae</taxon>
        <taxon>Peterkaempfera</taxon>
    </lineage>
</organism>
<sequence length="238" mass="25740">MTSTESSPERIRPQQFHETAGLEDWRVLGEGACAYFRTGSFAVGARLVQEISGLTGLGDRHPDIDLRPEGVTVRLITITADYYGLSERDAELARRISAVAHKLDLPADPSAVQTVQVTIDALVGPEVVPFWRALLGYQDRANSPEDLIDPHRRGAPFYFQQMDAPRPQRNRVHVDVWVPYDQAEARIAAAVAAGGRLVTDAHAPSHWVLADPEGNEACVGAAGWTGPAPEATSPSDAG</sequence>
<evidence type="ECO:0000313" key="8">
    <source>
        <dbReference type="Proteomes" id="UP000249340"/>
    </source>
</evidence>
<evidence type="ECO:0000256" key="3">
    <source>
        <dbReference type="ARBA" id="ARBA00013252"/>
    </source>
</evidence>
<protein>
    <recommendedName>
        <fullName evidence="4">Putative pterin-4-alpha-carbinolamine dehydratase</fullName>
        <ecNumber evidence="3">4.2.1.96</ecNumber>
    </recommendedName>
</protein>
<dbReference type="EMBL" id="CP031264">
    <property type="protein sequence ID" value="AXI77106.1"/>
    <property type="molecule type" value="Genomic_DNA"/>
</dbReference>
<dbReference type="AlphaFoldDB" id="A0A345STQ1"/>
<dbReference type="Proteomes" id="UP000249340">
    <property type="component" value="Chromosome"/>
</dbReference>
<dbReference type="InterPro" id="IPR001533">
    <property type="entry name" value="Pterin_deHydtase"/>
</dbReference>
<dbReference type="EC" id="4.2.1.96" evidence="3"/>